<gene>
    <name evidence="2" type="ORF">I6J37_12370</name>
</gene>
<dbReference type="RefSeq" id="WP_204107826.1">
    <property type="nucleotide sequence ID" value="NZ_CAURAE010000003.1"/>
</dbReference>
<keyword evidence="1" id="KW-1133">Transmembrane helix</keyword>
<feature type="transmembrane region" description="Helical" evidence="1">
    <location>
        <begin position="9"/>
        <end position="28"/>
    </location>
</feature>
<reference evidence="2 3" key="1">
    <citation type="submission" date="2021-02" db="EMBL/GenBank/DDBJ databases">
        <title>FDA dAtabase for Regulatory Grade micrObial Sequences (FDA-ARGOS): Supporting development and validation of Infectious Disease Dx tests.</title>
        <authorList>
            <person name="Sproer C."/>
            <person name="Gronow S."/>
            <person name="Severitt S."/>
            <person name="Schroder I."/>
            <person name="Tallon L."/>
            <person name="Sadzewicz L."/>
            <person name="Zhao X."/>
            <person name="Boylan J."/>
            <person name="Ott S."/>
            <person name="Bowen H."/>
            <person name="Vavikolanu K."/>
            <person name="Mehta A."/>
            <person name="Aluvathingal J."/>
            <person name="Nadendla S."/>
            <person name="Lowell S."/>
            <person name="Myers T."/>
            <person name="Yan Y."/>
            <person name="Sichtig H."/>
        </authorList>
    </citation>
    <scope>NUCLEOTIDE SEQUENCE [LARGE SCALE GENOMIC DNA]</scope>
    <source>
        <strain evidence="2 3">FDAARGOS_1207</strain>
    </source>
</reference>
<dbReference type="EMBL" id="CP069486">
    <property type="protein sequence ID" value="QRO84954.1"/>
    <property type="molecule type" value="Genomic_DNA"/>
</dbReference>
<organism evidence="2 3">
    <name type="scientific">Mammaliicoccus vitulinus</name>
    <dbReference type="NCBI Taxonomy" id="71237"/>
    <lineage>
        <taxon>Bacteria</taxon>
        <taxon>Bacillati</taxon>
        <taxon>Bacillota</taxon>
        <taxon>Bacilli</taxon>
        <taxon>Bacillales</taxon>
        <taxon>Staphylococcaceae</taxon>
        <taxon>Mammaliicoccus</taxon>
    </lineage>
</organism>
<keyword evidence="1" id="KW-0472">Membrane</keyword>
<proteinExistence type="predicted"/>
<evidence type="ECO:0000256" key="1">
    <source>
        <dbReference type="SAM" id="Phobius"/>
    </source>
</evidence>
<feature type="transmembrane region" description="Helical" evidence="1">
    <location>
        <begin position="40"/>
        <end position="59"/>
    </location>
</feature>
<protein>
    <submittedName>
        <fullName evidence="2">Uncharacterized protein</fullName>
    </submittedName>
</protein>
<evidence type="ECO:0000313" key="2">
    <source>
        <dbReference type="EMBL" id="QRO84954.1"/>
    </source>
</evidence>
<keyword evidence="1" id="KW-0812">Transmembrane</keyword>
<evidence type="ECO:0000313" key="3">
    <source>
        <dbReference type="Proteomes" id="UP000627155"/>
    </source>
</evidence>
<dbReference type="Proteomes" id="UP000627155">
    <property type="component" value="Chromosome"/>
</dbReference>
<name>A0ABX7HEA6_9STAP</name>
<sequence length="70" mass="8329">MKKRKRNKTGILVAIIYSIIMYFILSNYDQRINYANGSTHYVLLPLGVLIIIILFDFFIKKDIFDRENDK</sequence>
<keyword evidence="3" id="KW-1185">Reference proteome</keyword>
<accession>A0ABX7HEA6</accession>